<dbReference type="STRING" id="50429.A0A2B4R888"/>
<dbReference type="InterPro" id="IPR041577">
    <property type="entry name" value="RT_RNaseH_2"/>
</dbReference>
<sequence>MKTADEQTTEMGKQLSHAVSDGRCKVSDDRQKENYRGQIKSGPRSKKCGLCGGGYLHQGKYHPQGKECLSCGKMNRFSKVCRSKPNRNRSRFARLKKSSKNKHHARSADVGGSSDNETSALTSADSDNGEEYTFHTISQEPQPTQPIFQVKILETPIRVLAASGATVNALSFKDFDILTQTPQLSATRTKVYPYMTAKPLDLYGKFKAKITSDYGLSEETFYVAKGSSNSILSWMTSQKLNLIRVINTVDQLSAAPPPNAPDFLENYPGQTRGMCEYKGEPVQIYIDESVKPLAQLYRRIPFHVRKQVEEKLKQLEEDDIIERAKAEIFQKKVSDAICGIPGVKNISDDIYVGGVDQDDHDRRIKQGMSPDPRKVDALQHVAPPTNISEVRSFLSSAAFCSRFIKEFAVITRPLRLLTCEGVKWQWTEEEQSSFERLKAALSTKTTLAYFDPGKPTSIFVDGSPIGVGAVLTQKDESTN</sequence>
<dbReference type="InterPro" id="IPR043128">
    <property type="entry name" value="Rev_trsase/Diguanyl_cyclase"/>
</dbReference>
<evidence type="ECO:0000259" key="2">
    <source>
        <dbReference type="Pfam" id="PF17919"/>
    </source>
</evidence>
<dbReference type="PANTHER" id="PTHR37984:SF11">
    <property type="entry name" value="INTEGRASE CATALYTIC DOMAIN-CONTAINING PROTEIN"/>
    <property type="match status" value="1"/>
</dbReference>
<dbReference type="Gene3D" id="3.30.70.270">
    <property type="match status" value="1"/>
</dbReference>
<dbReference type="InterPro" id="IPR043502">
    <property type="entry name" value="DNA/RNA_pol_sf"/>
</dbReference>
<feature type="compositionally biased region" description="Basic and acidic residues" evidence="1">
    <location>
        <begin position="20"/>
        <end position="35"/>
    </location>
</feature>
<accession>A0A2B4R888</accession>
<evidence type="ECO:0000256" key="1">
    <source>
        <dbReference type="SAM" id="MobiDB-lite"/>
    </source>
</evidence>
<feature type="region of interest" description="Disordered" evidence="1">
    <location>
        <begin position="82"/>
        <end position="138"/>
    </location>
</feature>
<proteinExistence type="predicted"/>
<feature type="compositionally biased region" description="Basic residues" evidence="1">
    <location>
        <begin position="82"/>
        <end position="105"/>
    </location>
</feature>
<keyword evidence="4" id="KW-1185">Reference proteome</keyword>
<reference evidence="4" key="1">
    <citation type="journal article" date="2017" name="bioRxiv">
        <title>Comparative analysis of the genomes of Stylophora pistillata and Acropora digitifera provides evidence for extensive differences between species of corals.</title>
        <authorList>
            <person name="Voolstra C.R."/>
            <person name="Li Y."/>
            <person name="Liew Y.J."/>
            <person name="Baumgarten S."/>
            <person name="Zoccola D."/>
            <person name="Flot J.-F."/>
            <person name="Tambutte S."/>
            <person name="Allemand D."/>
            <person name="Aranda M."/>
        </authorList>
    </citation>
    <scope>NUCLEOTIDE SEQUENCE [LARGE SCALE GENOMIC DNA]</scope>
</reference>
<dbReference type="Proteomes" id="UP000225706">
    <property type="component" value="Unassembled WGS sequence"/>
</dbReference>
<gene>
    <name evidence="3" type="primary">pol</name>
    <name evidence="3" type="ORF">AWC38_SpisGene22908</name>
</gene>
<organism evidence="3 4">
    <name type="scientific">Stylophora pistillata</name>
    <name type="common">Smooth cauliflower coral</name>
    <dbReference type="NCBI Taxonomy" id="50429"/>
    <lineage>
        <taxon>Eukaryota</taxon>
        <taxon>Metazoa</taxon>
        <taxon>Cnidaria</taxon>
        <taxon>Anthozoa</taxon>
        <taxon>Hexacorallia</taxon>
        <taxon>Scleractinia</taxon>
        <taxon>Astrocoeniina</taxon>
        <taxon>Pocilloporidae</taxon>
        <taxon>Stylophora</taxon>
    </lineage>
</organism>
<comment type="caution">
    <text evidence="3">The sequence shown here is derived from an EMBL/GenBank/DDBJ whole genome shotgun (WGS) entry which is preliminary data.</text>
</comment>
<feature type="region of interest" description="Disordered" evidence="1">
    <location>
        <begin position="1"/>
        <end position="45"/>
    </location>
</feature>
<dbReference type="InterPro" id="IPR050951">
    <property type="entry name" value="Retrovirus_Pol_polyprotein"/>
</dbReference>
<evidence type="ECO:0000313" key="4">
    <source>
        <dbReference type="Proteomes" id="UP000225706"/>
    </source>
</evidence>
<dbReference type="PANTHER" id="PTHR37984">
    <property type="entry name" value="PROTEIN CBG26694"/>
    <property type="match status" value="1"/>
</dbReference>
<dbReference type="Pfam" id="PF17919">
    <property type="entry name" value="RT_RNaseH_2"/>
    <property type="match status" value="1"/>
</dbReference>
<dbReference type="FunFam" id="3.30.70.270:FF:000063">
    <property type="entry name" value="Zinc knuckle domaincontaining protein"/>
    <property type="match status" value="1"/>
</dbReference>
<feature type="domain" description="Reverse transcriptase/retrotransposon-derived protein RNase H-like" evidence="2">
    <location>
        <begin position="426"/>
        <end position="477"/>
    </location>
</feature>
<dbReference type="OrthoDB" id="5989205at2759"/>
<evidence type="ECO:0000313" key="3">
    <source>
        <dbReference type="EMBL" id="PFX13049.1"/>
    </source>
</evidence>
<dbReference type="SUPFAM" id="SSF56672">
    <property type="entry name" value="DNA/RNA polymerases"/>
    <property type="match status" value="1"/>
</dbReference>
<feature type="compositionally biased region" description="Polar residues" evidence="1">
    <location>
        <begin position="113"/>
        <end position="126"/>
    </location>
</feature>
<protein>
    <submittedName>
        <fullName evidence="3">Pol polyprotein</fullName>
    </submittedName>
</protein>
<dbReference type="EMBL" id="LSMT01001089">
    <property type="protein sequence ID" value="PFX13049.1"/>
    <property type="molecule type" value="Genomic_DNA"/>
</dbReference>
<dbReference type="AlphaFoldDB" id="A0A2B4R888"/>
<name>A0A2B4R888_STYPI</name>